<dbReference type="STRING" id="765440.A0A0C3ABZ7"/>
<dbReference type="OrthoDB" id="2367075at2759"/>
<dbReference type="EMBL" id="KN833363">
    <property type="protein sequence ID" value="KIM71308.1"/>
    <property type="molecule type" value="Genomic_DNA"/>
</dbReference>
<accession>A0A0C3ABZ7</accession>
<reference evidence="2" key="2">
    <citation type="submission" date="2015-01" db="EMBL/GenBank/DDBJ databases">
        <title>Evolutionary Origins and Diversification of the Mycorrhizal Mutualists.</title>
        <authorList>
            <consortium name="DOE Joint Genome Institute"/>
            <consortium name="Mycorrhizal Genomics Consortium"/>
            <person name="Kohler A."/>
            <person name="Kuo A."/>
            <person name="Nagy L.G."/>
            <person name="Floudas D."/>
            <person name="Copeland A."/>
            <person name="Barry K.W."/>
            <person name="Cichocki N."/>
            <person name="Veneault-Fourrey C."/>
            <person name="LaButti K."/>
            <person name="Lindquist E.A."/>
            <person name="Lipzen A."/>
            <person name="Lundell T."/>
            <person name="Morin E."/>
            <person name="Murat C."/>
            <person name="Riley R."/>
            <person name="Ohm R."/>
            <person name="Sun H."/>
            <person name="Tunlid A."/>
            <person name="Henrissat B."/>
            <person name="Grigoriev I.V."/>
            <person name="Hibbett D.S."/>
            <person name="Martin F."/>
        </authorList>
    </citation>
    <scope>NUCLEOTIDE SEQUENCE [LARGE SCALE GENOMIC DNA]</scope>
    <source>
        <strain evidence="2">F 1598</strain>
    </source>
</reference>
<dbReference type="Proteomes" id="UP000054166">
    <property type="component" value="Unassembled WGS sequence"/>
</dbReference>
<protein>
    <recommendedName>
        <fullName evidence="3">BTB domain-containing protein</fullName>
    </recommendedName>
</protein>
<dbReference type="HOGENOM" id="CLU_047592_3_0_1"/>
<dbReference type="InParanoid" id="A0A0C3ABZ7"/>
<proteinExistence type="predicted"/>
<keyword evidence="2" id="KW-1185">Reference proteome</keyword>
<dbReference type="AlphaFoldDB" id="A0A0C3ABZ7"/>
<gene>
    <name evidence="1" type="ORF">PILCRDRAFT_82922</name>
</gene>
<evidence type="ECO:0000313" key="2">
    <source>
        <dbReference type="Proteomes" id="UP000054166"/>
    </source>
</evidence>
<organism evidence="1 2">
    <name type="scientific">Piloderma croceum (strain F 1598)</name>
    <dbReference type="NCBI Taxonomy" id="765440"/>
    <lineage>
        <taxon>Eukaryota</taxon>
        <taxon>Fungi</taxon>
        <taxon>Dikarya</taxon>
        <taxon>Basidiomycota</taxon>
        <taxon>Agaricomycotina</taxon>
        <taxon>Agaricomycetes</taxon>
        <taxon>Agaricomycetidae</taxon>
        <taxon>Atheliales</taxon>
        <taxon>Atheliaceae</taxon>
        <taxon>Piloderma</taxon>
    </lineage>
</organism>
<evidence type="ECO:0000313" key="1">
    <source>
        <dbReference type="EMBL" id="KIM71308.1"/>
    </source>
</evidence>
<sequence>QVEDTLFRVPQAYFEHTAIFKTIFTLLPAHNSPVDGSDDEHPFRLEGISKCDFRAFLHVVYQQTHHALRDASSDLPPKKMIMSEEEWIAALKLSTMWDFFNVRKLAIEALSRIKMNPITKILVAKQYMVRTLLFDAYDELANGTGPISVAEAERLGWETAIHIFNIRQKSFRLGSRHHIEDEIRQLFAKELEDSSRLRGVDEPTSLAGRNGV</sequence>
<feature type="non-terminal residue" evidence="1">
    <location>
        <position position="1"/>
    </location>
</feature>
<reference evidence="1 2" key="1">
    <citation type="submission" date="2014-04" db="EMBL/GenBank/DDBJ databases">
        <authorList>
            <consortium name="DOE Joint Genome Institute"/>
            <person name="Kuo A."/>
            <person name="Tarkka M."/>
            <person name="Buscot F."/>
            <person name="Kohler A."/>
            <person name="Nagy L.G."/>
            <person name="Floudas D."/>
            <person name="Copeland A."/>
            <person name="Barry K.W."/>
            <person name="Cichocki N."/>
            <person name="Veneault-Fourrey C."/>
            <person name="LaButti K."/>
            <person name="Lindquist E.A."/>
            <person name="Lipzen A."/>
            <person name="Lundell T."/>
            <person name="Morin E."/>
            <person name="Murat C."/>
            <person name="Sun H."/>
            <person name="Tunlid A."/>
            <person name="Henrissat B."/>
            <person name="Grigoriev I.V."/>
            <person name="Hibbett D.S."/>
            <person name="Martin F."/>
            <person name="Nordberg H.P."/>
            <person name="Cantor M.N."/>
            <person name="Hua S.X."/>
        </authorList>
    </citation>
    <scope>NUCLEOTIDE SEQUENCE [LARGE SCALE GENOMIC DNA]</scope>
    <source>
        <strain evidence="1 2">F 1598</strain>
    </source>
</reference>
<name>A0A0C3ABZ7_PILCF</name>
<evidence type="ECO:0008006" key="3">
    <source>
        <dbReference type="Google" id="ProtNLM"/>
    </source>
</evidence>